<comment type="caution">
    <text evidence="1">The sequence shown here is derived from an EMBL/GenBank/DDBJ whole genome shotgun (WGS) entry which is preliminary data.</text>
</comment>
<evidence type="ECO:0000313" key="1">
    <source>
        <dbReference type="EMBL" id="KAH9694372.1"/>
    </source>
</evidence>
<reference evidence="2" key="1">
    <citation type="journal article" date="2023" name="Hortic. Res.">
        <title>A chromosome-level phased genome enabling allele-level studies in sweet orange: a case study on citrus Huanglongbing tolerance.</title>
        <authorList>
            <person name="Wu B."/>
            <person name="Yu Q."/>
            <person name="Deng Z."/>
            <person name="Duan Y."/>
            <person name="Luo F."/>
            <person name="Gmitter F. Jr."/>
        </authorList>
    </citation>
    <scope>NUCLEOTIDE SEQUENCE [LARGE SCALE GENOMIC DNA]</scope>
    <source>
        <strain evidence="2">cv. Valencia</strain>
    </source>
</reference>
<gene>
    <name evidence="1" type="ORF">KPL71_022397</name>
</gene>
<accession>A0ACB8IBF2</accession>
<protein>
    <submittedName>
        <fullName evidence="1">Peflin</fullName>
    </submittedName>
</protein>
<name>A0ACB8IBF2_CITSI</name>
<proteinExistence type="predicted"/>
<dbReference type="Proteomes" id="UP000829398">
    <property type="component" value="Chromosome 8"/>
</dbReference>
<evidence type="ECO:0000313" key="2">
    <source>
        <dbReference type="Proteomes" id="UP000829398"/>
    </source>
</evidence>
<keyword evidence="2" id="KW-1185">Reference proteome</keyword>
<sequence>MYDFDRTGTMSFEEFVELNKFLLKVQHAFSDLERGRGYLVPDNVYEALVKIGFSLDSPAFYTVCELPIVEYEIKFLLPRLAYCFEDYVDNIVVTQVQLHKPGATSTMRIAGFLKLL</sequence>
<organism evidence="1 2">
    <name type="scientific">Citrus sinensis</name>
    <name type="common">Sweet orange</name>
    <name type="synonym">Citrus aurantium var. sinensis</name>
    <dbReference type="NCBI Taxonomy" id="2711"/>
    <lineage>
        <taxon>Eukaryota</taxon>
        <taxon>Viridiplantae</taxon>
        <taxon>Streptophyta</taxon>
        <taxon>Embryophyta</taxon>
        <taxon>Tracheophyta</taxon>
        <taxon>Spermatophyta</taxon>
        <taxon>Magnoliopsida</taxon>
        <taxon>eudicotyledons</taxon>
        <taxon>Gunneridae</taxon>
        <taxon>Pentapetalae</taxon>
        <taxon>rosids</taxon>
        <taxon>malvids</taxon>
        <taxon>Sapindales</taxon>
        <taxon>Rutaceae</taxon>
        <taxon>Aurantioideae</taxon>
        <taxon>Citrus</taxon>
    </lineage>
</organism>
<dbReference type="EMBL" id="CM039177">
    <property type="protein sequence ID" value="KAH9694372.1"/>
    <property type="molecule type" value="Genomic_DNA"/>
</dbReference>